<dbReference type="InterPro" id="IPR017451">
    <property type="entry name" value="F-box-assoc_interact_dom"/>
</dbReference>
<evidence type="ECO:0000259" key="2">
    <source>
        <dbReference type="Pfam" id="PF07734"/>
    </source>
</evidence>
<dbReference type="Pfam" id="PF07734">
    <property type="entry name" value="FBA_1"/>
    <property type="match status" value="1"/>
</dbReference>
<feature type="domain" description="F-box" evidence="1">
    <location>
        <begin position="17"/>
        <end position="43"/>
    </location>
</feature>
<dbReference type="NCBIfam" id="TIGR01640">
    <property type="entry name" value="F_box_assoc_1"/>
    <property type="match status" value="1"/>
</dbReference>
<organism evidence="3 4">
    <name type="scientific">Spinacia oleracea</name>
    <name type="common">Spinach</name>
    <dbReference type="NCBI Taxonomy" id="3562"/>
    <lineage>
        <taxon>Eukaryota</taxon>
        <taxon>Viridiplantae</taxon>
        <taxon>Streptophyta</taxon>
        <taxon>Embryophyta</taxon>
        <taxon>Tracheophyta</taxon>
        <taxon>Spermatophyta</taxon>
        <taxon>Magnoliopsida</taxon>
        <taxon>eudicotyledons</taxon>
        <taxon>Gunneridae</taxon>
        <taxon>Pentapetalae</taxon>
        <taxon>Caryophyllales</taxon>
        <taxon>Chenopodiaceae</taxon>
        <taxon>Chenopodioideae</taxon>
        <taxon>Anserineae</taxon>
        <taxon>Spinacia</taxon>
    </lineage>
</organism>
<feature type="domain" description="F-box associated beta-propeller type 1" evidence="2">
    <location>
        <begin position="87"/>
        <end position="365"/>
    </location>
</feature>
<dbReference type="PANTHER" id="PTHR31672">
    <property type="entry name" value="BNACNNG10540D PROTEIN"/>
    <property type="match status" value="1"/>
</dbReference>
<dbReference type="SUPFAM" id="SSF50965">
    <property type="entry name" value="Galactose oxidase, central domain"/>
    <property type="match status" value="1"/>
</dbReference>
<dbReference type="RefSeq" id="XP_056688992.1">
    <property type="nucleotide sequence ID" value="XM_056833014.1"/>
</dbReference>
<dbReference type="RefSeq" id="XP_021841515.2">
    <property type="nucleotide sequence ID" value="XM_021985823.2"/>
</dbReference>
<dbReference type="Proteomes" id="UP000813463">
    <property type="component" value="Chromosome 6"/>
</dbReference>
<dbReference type="InterPro" id="IPR006527">
    <property type="entry name" value="F-box-assoc_dom_typ1"/>
</dbReference>
<dbReference type="KEGG" id="soe:110781771"/>
<dbReference type="SUPFAM" id="SSF81383">
    <property type="entry name" value="F-box domain"/>
    <property type="match status" value="1"/>
</dbReference>
<protein>
    <submittedName>
        <fullName evidence="4 5">F-box protein CPR1</fullName>
    </submittedName>
</protein>
<dbReference type="CDD" id="cd22157">
    <property type="entry name" value="F-box_AtFBW1-like"/>
    <property type="match status" value="1"/>
</dbReference>
<reference evidence="4 5" key="2">
    <citation type="submission" date="2025-05" db="UniProtKB">
        <authorList>
            <consortium name="RefSeq"/>
        </authorList>
    </citation>
    <scope>IDENTIFICATION</scope>
    <source>
        <tissue evidence="4 5">Leaf</tissue>
    </source>
</reference>
<evidence type="ECO:0000313" key="5">
    <source>
        <dbReference type="RefSeq" id="XP_056688992.1"/>
    </source>
</evidence>
<dbReference type="Pfam" id="PF00646">
    <property type="entry name" value="F-box"/>
    <property type="match status" value="1"/>
</dbReference>
<evidence type="ECO:0000313" key="3">
    <source>
        <dbReference type="Proteomes" id="UP000813463"/>
    </source>
</evidence>
<dbReference type="GeneID" id="110781771"/>
<evidence type="ECO:0000259" key="1">
    <source>
        <dbReference type="Pfam" id="PF00646"/>
    </source>
</evidence>
<sequence>MMATTPSEIIDNGILPRLPAKSLSRFKCVSKKWLALISSPEFIHQHLTYAANSTSNHLLILTKSDHNLYLFNIDMPETPAFKLPSFGIDPLVVGSCNGLLCIQSYRPYCLVVLNPSTGSYKEIPTLLPPRRYSALNFGFGYDFRNDDYKVVRIVDRSPSMGFLSHRVDRIVHVYSLNSNSWEVIEWIPPQDSMGGCQNGALINNHLLHWKFWSLQEGKYRIRCFDLCEKQWTNDVPLPDCMIMSSNSHSRLLDFGVLDGCLYLSDKNLEQSVVDIWVMNEYGVKQSWVKLFKISDSSVFQSLRVSPVAYRSLSHRVLLRMTVNKTEHKILWYDIKGEEIAESGEINGVVDCVWVDVCKGSLIYVPRGSQIGTTKQDEEKEAISAT</sequence>
<accession>A0A9R0JP86</accession>
<gene>
    <name evidence="4 5" type="primary">LOC110781771</name>
</gene>
<dbReference type="InterPro" id="IPR001810">
    <property type="entry name" value="F-box_dom"/>
</dbReference>
<reference evidence="3" key="1">
    <citation type="journal article" date="2021" name="Nat. Commun.">
        <title>Genomic analyses provide insights into spinach domestication and the genetic basis of agronomic traits.</title>
        <authorList>
            <person name="Cai X."/>
            <person name="Sun X."/>
            <person name="Xu C."/>
            <person name="Sun H."/>
            <person name="Wang X."/>
            <person name="Ge C."/>
            <person name="Zhang Z."/>
            <person name="Wang Q."/>
            <person name="Fei Z."/>
            <person name="Jiao C."/>
            <person name="Wang Q."/>
        </authorList>
    </citation>
    <scope>NUCLEOTIDE SEQUENCE [LARGE SCALE GENOMIC DNA]</scope>
    <source>
        <strain evidence="3">cv. Varoflay</strain>
    </source>
</reference>
<proteinExistence type="predicted"/>
<keyword evidence="3" id="KW-1185">Reference proteome</keyword>
<dbReference type="InterPro" id="IPR050796">
    <property type="entry name" value="SCF_F-box_component"/>
</dbReference>
<dbReference type="PANTHER" id="PTHR31672:SF13">
    <property type="entry name" value="F-BOX PROTEIN CPR30-LIKE"/>
    <property type="match status" value="1"/>
</dbReference>
<dbReference type="InterPro" id="IPR011043">
    <property type="entry name" value="Gal_Oxase/kelch_b-propeller"/>
</dbReference>
<dbReference type="AlphaFoldDB" id="A0A9R0JP86"/>
<dbReference type="InterPro" id="IPR036047">
    <property type="entry name" value="F-box-like_dom_sf"/>
</dbReference>
<name>A0A9R0JP86_SPIOL</name>
<evidence type="ECO:0000313" key="4">
    <source>
        <dbReference type="RefSeq" id="XP_021841515.2"/>
    </source>
</evidence>